<dbReference type="InterPro" id="IPR050204">
    <property type="entry name" value="AraC_XylS_family_regulators"/>
</dbReference>
<evidence type="ECO:0000313" key="5">
    <source>
        <dbReference type="EMBL" id="TCO29607.1"/>
    </source>
</evidence>
<evidence type="ECO:0000256" key="3">
    <source>
        <dbReference type="ARBA" id="ARBA00023163"/>
    </source>
</evidence>
<proteinExistence type="predicted"/>
<evidence type="ECO:0000256" key="2">
    <source>
        <dbReference type="ARBA" id="ARBA00023125"/>
    </source>
</evidence>
<dbReference type="SUPFAM" id="SSF46689">
    <property type="entry name" value="Homeodomain-like"/>
    <property type="match status" value="1"/>
</dbReference>
<sequence>MESGFEFHARAAVPALRPYLGALIGYAYVDEPPEVHLGLPSQYLTIVISLDEPVGVAWPGAPVDKFDTLVGGLHSTAVRIGESPNVAGIQLALTPAGSRALLGIPPGELASIVINLEEVLGRPARELNEQLRERTTWEQRFDLVERLLLENWRDEPVPEPRAELGWAWRRLCETAGGVGVQDLATEVGWSRRHLTERFRAEYGLAPKVTARVLRFEQAVNRLKAQPTTRLADLAADLGYADQAHLTREWHSIAGCSPRQWMTEELPFVQDRNEDPLPESEA</sequence>
<dbReference type="Proteomes" id="UP000295818">
    <property type="component" value="Unassembled WGS sequence"/>
</dbReference>
<dbReference type="RefSeq" id="WP_132188035.1">
    <property type="nucleotide sequence ID" value="NZ_SLWM01000002.1"/>
</dbReference>
<dbReference type="PANTHER" id="PTHR46796">
    <property type="entry name" value="HTH-TYPE TRANSCRIPTIONAL ACTIVATOR RHAS-RELATED"/>
    <property type="match status" value="1"/>
</dbReference>
<keyword evidence="3" id="KW-0804">Transcription</keyword>
<dbReference type="SMART" id="SM00342">
    <property type="entry name" value="HTH_ARAC"/>
    <property type="match status" value="1"/>
</dbReference>
<comment type="caution">
    <text evidence="5">The sequence shown here is derived from an EMBL/GenBank/DDBJ whole genome shotgun (WGS) entry which is preliminary data.</text>
</comment>
<evidence type="ECO:0000256" key="1">
    <source>
        <dbReference type="ARBA" id="ARBA00023015"/>
    </source>
</evidence>
<dbReference type="InterPro" id="IPR018060">
    <property type="entry name" value="HTH_AraC"/>
</dbReference>
<accession>A0ABY2BRS5</accession>
<dbReference type="PROSITE" id="PS01124">
    <property type="entry name" value="HTH_ARAC_FAMILY_2"/>
    <property type="match status" value="1"/>
</dbReference>
<keyword evidence="6" id="KW-1185">Reference proteome</keyword>
<keyword evidence="2" id="KW-0238">DNA-binding</keyword>
<dbReference type="InterPro" id="IPR009057">
    <property type="entry name" value="Homeodomain-like_sf"/>
</dbReference>
<reference evidence="5 6" key="1">
    <citation type="journal article" date="2015" name="Stand. Genomic Sci.">
        <title>Genomic Encyclopedia of Bacterial and Archaeal Type Strains, Phase III: the genomes of soil and plant-associated and newly described type strains.</title>
        <authorList>
            <person name="Whitman W.B."/>
            <person name="Woyke T."/>
            <person name="Klenk H.P."/>
            <person name="Zhou Y."/>
            <person name="Lilburn T.G."/>
            <person name="Beck B.J."/>
            <person name="De Vos P."/>
            <person name="Vandamme P."/>
            <person name="Eisen J.A."/>
            <person name="Garrity G."/>
            <person name="Hugenholtz P."/>
            <person name="Kyrpides N.C."/>
        </authorList>
    </citation>
    <scope>NUCLEOTIDE SEQUENCE [LARGE SCALE GENOMIC DNA]</scope>
    <source>
        <strain evidence="5 6">VKM Ac-2538</strain>
    </source>
</reference>
<dbReference type="Gene3D" id="1.10.10.60">
    <property type="entry name" value="Homeodomain-like"/>
    <property type="match status" value="1"/>
</dbReference>
<feature type="domain" description="HTH araC/xylS-type" evidence="4">
    <location>
        <begin position="161"/>
        <end position="263"/>
    </location>
</feature>
<gene>
    <name evidence="5" type="ORF">EV644_102327</name>
</gene>
<dbReference type="Pfam" id="PF12833">
    <property type="entry name" value="HTH_18"/>
    <property type="match status" value="1"/>
</dbReference>
<organism evidence="5 6">
    <name type="scientific">Kribbella orskensis</name>
    <dbReference type="NCBI Taxonomy" id="2512216"/>
    <lineage>
        <taxon>Bacteria</taxon>
        <taxon>Bacillati</taxon>
        <taxon>Actinomycetota</taxon>
        <taxon>Actinomycetes</taxon>
        <taxon>Propionibacteriales</taxon>
        <taxon>Kribbellaceae</taxon>
        <taxon>Kribbella</taxon>
    </lineage>
</organism>
<dbReference type="EMBL" id="SLWM01000002">
    <property type="protein sequence ID" value="TCO29607.1"/>
    <property type="molecule type" value="Genomic_DNA"/>
</dbReference>
<evidence type="ECO:0000259" key="4">
    <source>
        <dbReference type="PROSITE" id="PS01124"/>
    </source>
</evidence>
<name>A0ABY2BRS5_9ACTN</name>
<keyword evidence="1" id="KW-0805">Transcription regulation</keyword>
<protein>
    <submittedName>
        <fullName evidence="5">AraC-like DNA-binding protein</fullName>
    </submittedName>
</protein>
<evidence type="ECO:0000313" key="6">
    <source>
        <dbReference type="Proteomes" id="UP000295818"/>
    </source>
</evidence>
<dbReference type="PANTHER" id="PTHR46796:SF15">
    <property type="entry name" value="BLL1074 PROTEIN"/>
    <property type="match status" value="1"/>
</dbReference>